<evidence type="ECO:0000313" key="6">
    <source>
        <dbReference type="Proteomes" id="UP000321954"/>
    </source>
</evidence>
<dbReference type="InterPro" id="IPR002508">
    <property type="entry name" value="MurNAc-LAA_cat"/>
</dbReference>
<dbReference type="EMBL" id="CP042476">
    <property type="protein sequence ID" value="QED37194.1"/>
    <property type="molecule type" value="Genomic_DNA"/>
</dbReference>
<name>A0A5B8YHD1_9FLAO</name>
<feature type="domain" description="MurNAc-LAA" evidence="4">
    <location>
        <begin position="93"/>
        <end position="212"/>
    </location>
</feature>
<dbReference type="InterPro" id="IPR050695">
    <property type="entry name" value="N-acetylmuramoyl_amidase_3"/>
</dbReference>
<dbReference type="SMART" id="SM00646">
    <property type="entry name" value="Ami_3"/>
    <property type="match status" value="1"/>
</dbReference>
<dbReference type="Gene3D" id="3.40.630.40">
    <property type="entry name" value="Zn-dependent exopeptidases"/>
    <property type="match status" value="1"/>
</dbReference>
<comment type="catalytic activity">
    <reaction evidence="1">
        <text>Hydrolyzes the link between N-acetylmuramoyl residues and L-amino acid residues in certain cell-wall glycopeptides.</text>
        <dbReference type="EC" id="3.5.1.28"/>
    </reaction>
</comment>
<protein>
    <recommendedName>
        <fullName evidence="2">N-acetylmuramoyl-L-alanine amidase</fullName>
        <ecNumber evidence="2">3.5.1.28</ecNumber>
    </recommendedName>
</protein>
<gene>
    <name evidence="5" type="ORF">FK178_05490</name>
</gene>
<sequence length="218" mass="24633">MLMRLKNVIFLVLLLKMCVIFGQGKEHQKRIIVDVGHGGKDPGAIGINGIQEKDVVLAIGKEMIRLNKLIFGDEYDIYLTRYDDSFFSLSERINLAKSLRGDIFISLHCNSFYSDARGMEIFTFISESKKFEYNTRTSIALGNEILRGSTFKINIENRGMKFADFQVLREMFKFCPAILIEVGFLNNPVEAVHFSRPSGITAIALAILSGINNHLKSE</sequence>
<dbReference type="SUPFAM" id="SSF53187">
    <property type="entry name" value="Zn-dependent exopeptidases"/>
    <property type="match status" value="1"/>
</dbReference>
<evidence type="ECO:0000256" key="3">
    <source>
        <dbReference type="ARBA" id="ARBA00022801"/>
    </source>
</evidence>
<dbReference type="EC" id="3.5.1.28" evidence="2"/>
<dbReference type="PANTHER" id="PTHR30404">
    <property type="entry name" value="N-ACETYLMURAMOYL-L-ALANINE AMIDASE"/>
    <property type="match status" value="1"/>
</dbReference>
<organism evidence="5 6">
    <name type="scientific">Antarcticibacterium arcticum</name>
    <dbReference type="NCBI Taxonomy" id="2585771"/>
    <lineage>
        <taxon>Bacteria</taxon>
        <taxon>Pseudomonadati</taxon>
        <taxon>Bacteroidota</taxon>
        <taxon>Flavobacteriia</taxon>
        <taxon>Flavobacteriales</taxon>
        <taxon>Flavobacteriaceae</taxon>
        <taxon>Antarcticibacterium</taxon>
    </lineage>
</organism>
<dbReference type="OrthoDB" id="9806267at2"/>
<dbReference type="AlphaFoldDB" id="A0A5B8YHD1"/>
<evidence type="ECO:0000259" key="4">
    <source>
        <dbReference type="SMART" id="SM00646"/>
    </source>
</evidence>
<reference evidence="5 6" key="1">
    <citation type="submission" date="2019-08" db="EMBL/GenBank/DDBJ databases">
        <title>Antarcticibacterium arcticum sp. nov., a bacterium isolated from marine sediment of the Canadian Beaufort Sea.</title>
        <authorList>
            <person name="Lee Y.M."/>
            <person name="Baek K."/>
            <person name="Lee D.-H."/>
            <person name="Shin S.C."/>
            <person name="Jin Y.K."/>
            <person name="Park Y."/>
        </authorList>
    </citation>
    <scope>NUCLEOTIDE SEQUENCE [LARGE SCALE GENOMIC DNA]</scope>
    <source>
        <strain evidence="5 6">PAMC 28998</strain>
    </source>
</reference>
<dbReference type="PANTHER" id="PTHR30404:SF0">
    <property type="entry name" value="N-ACETYLMURAMOYL-L-ALANINE AMIDASE AMIC"/>
    <property type="match status" value="1"/>
</dbReference>
<evidence type="ECO:0000313" key="5">
    <source>
        <dbReference type="EMBL" id="QED37194.1"/>
    </source>
</evidence>
<keyword evidence="3" id="KW-0378">Hydrolase</keyword>
<dbReference type="GO" id="GO:0008745">
    <property type="term" value="F:N-acetylmuramoyl-L-alanine amidase activity"/>
    <property type="evidence" value="ECO:0007669"/>
    <property type="project" value="UniProtKB-EC"/>
</dbReference>
<accession>A0A5B8YHD1</accession>
<keyword evidence="6" id="KW-1185">Reference proteome</keyword>
<evidence type="ECO:0000256" key="1">
    <source>
        <dbReference type="ARBA" id="ARBA00001561"/>
    </source>
</evidence>
<dbReference type="KEGG" id="anp:FK178_05490"/>
<dbReference type="GO" id="GO:0030288">
    <property type="term" value="C:outer membrane-bounded periplasmic space"/>
    <property type="evidence" value="ECO:0007669"/>
    <property type="project" value="TreeGrafter"/>
</dbReference>
<dbReference type="Proteomes" id="UP000321954">
    <property type="component" value="Chromosome"/>
</dbReference>
<dbReference type="CDD" id="cd02696">
    <property type="entry name" value="MurNAc-LAA"/>
    <property type="match status" value="1"/>
</dbReference>
<proteinExistence type="predicted"/>
<dbReference type="GO" id="GO:0009253">
    <property type="term" value="P:peptidoglycan catabolic process"/>
    <property type="evidence" value="ECO:0007669"/>
    <property type="project" value="InterPro"/>
</dbReference>
<dbReference type="Pfam" id="PF01520">
    <property type="entry name" value="Amidase_3"/>
    <property type="match status" value="1"/>
</dbReference>
<evidence type="ECO:0000256" key="2">
    <source>
        <dbReference type="ARBA" id="ARBA00011901"/>
    </source>
</evidence>